<keyword evidence="2" id="KW-1185">Reference proteome</keyword>
<dbReference type="KEGG" id="dya:Dyak_GE27788"/>
<reference evidence="1 2" key="2">
    <citation type="journal article" date="2007" name="PLoS Biol.">
        <title>Principles of genome evolution in the Drosophila melanogaster species group.</title>
        <authorList>
            <person name="Ranz J.M."/>
            <person name="Maurin D."/>
            <person name="Chan Y.S."/>
            <person name="von Grotthuss M."/>
            <person name="Hillier L.W."/>
            <person name="Roote J."/>
            <person name="Ashburner M."/>
            <person name="Bergman C.M."/>
        </authorList>
    </citation>
    <scope>NUCLEOTIDE SEQUENCE [LARGE SCALE GENOMIC DNA]</scope>
    <source>
        <strain evidence="2">Tai18E2 / Tucson 14021-0261.01</strain>
    </source>
</reference>
<name>A0A0R1E8B3_DROYA</name>
<dbReference type="Proteomes" id="UP000002282">
    <property type="component" value="Unassembled WGS sequence"/>
</dbReference>
<dbReference type="SMR" id="A0A0R1E8B3"/>
<accession>A0A0R1E8B3</accession>
<dbReference type="AlphaFoldDB" id="A0A0R1E8B3"/>
<evidence type="ECO:0000313" key="1">
    <source>
        <dbReference type="EMBL" id="KRK05592.1"/>
    </source>
</evidence>
<gene>
    <name evidence="1" type="primary">Dyak\GE27788</name>
    <name evidence="1" type="synonym">GE27788</name>
    <name evidence="1" type="ORF">Dyak_GE27788</name>
</gene>
<evidence type="ECO:0000313" key="2">
    <source>
        <dbReference type="Proteomes" id="UP000002282"/>
    </source>
</evidence>
<sequence length="110" mass="12575">MHKRIYAAAENILPGCLFNMIVKEITTFSFASTIHGQYTETPFNTQHLQKCCNCKTKLCCDTNEEKLLHKVIRLESDIKNAKTCLKNLKSIPSHLSIPRCRFSLESLSDK</sequence>
<dbReference type="EMBL" id="CH894695">
    <property type="protein sequence ID" value="KRK05592.1"/>
    <property type="molecule type" value="Genomic_DNA"/>
</dbReference>
<organism evidence="1 2">
    <name type="scientific">Drosophila yakuba</name>
    <name type="common">Fruit fly</name>
    <dbReference type="NCBI Taxonomy" id="7245"/>
    <lineage>
        <taxon>Eukaryota</taxon>
        <taxon>Metazoa</taxon>
        <taxon>Ecdysozoa</taxon>
        <taxon>Arthropoda</taxon>
        <taxon>Hexapoda</taxon>
        <taxon>Insecta</taxon>
        <taxon>Pterygota</taxon>
        <taxon>Neoptera</taxon>
        <taxon>Endopterygota</taxon>
        <taxon>Diptera</taxon>
        <taxon>Brachycera</taxon>
        <taxon>Muscomorpha</taxon>
        <taxon>Ephydroidea</taxon>
        <taxon>Drosophilidae</taxon>
        <taxon>Drosophila</taxon>
        <taxon>Sophophora</taxon>
    </lineage>
</organism>
<reference evidence="1 2" key="1">
    <citation type="journal article" date="2007" name="Nature">
        <title>Evolution of genes and genomes on the Drosophila phylogeny.</title>
        <authorList>
            <consortium name="Drosophila 12 Genomes Consortium"/>
            <person name="Clark A.G."/>
            <person name="Eisen M.B."/>
            <person name="Smith D.R."/>
            <person name="Bergman C.M."/>
            <person name="Oliver B."/>
            <person name="Markow T.A."/>
            <person name="Kaufman T.C."/>
            <person name="Kellis M."/>
            <person name="Gelbart W."/>
            <person name="Iyer V.N."/>
            <person name="Pollard D.A."/>
            <person name="Sackton T.B."/>
            <person name="Larracuente A.M."/>
            <person name="Singh N.D."/>
            <person name="Abad J.P."/>
            <person name="Abt D.N."/>
            <person name="Adryan B."/>
            <person name="Aguade M."/>
            <person name="Akashi H."/>
            <person name="Anderson W.W."/>
            <person name="Aquadro C.F."/>
            <person name="Ardell D.H."/>
            <person name="Arguello R."/>
            <person name="Artieri C.G."/>
            <person name="Barbash D.A."/>
            <person name="Barker D."/>
            <person name="Barsanti P."/>
            <person name="Batterham P."/>
            <person name="Batzoglou S."/>
            <person name="Begun D."/>
            <person name="Bhutkar A."/>
            <person name="Blanco E."/>
            <person name="Bosak S.A."/>
            <person name="Bradley R.K."/>
            <person name="Brand A.D."/>
            <person name="Brent M.R."/>
            <person name="Brooks A.N."/>
            <person name="Brown R.H."/>
            <person name="Butlin R.K."/>
            <person name="Caggese C."/>
            <person name="Calvi B.R."/>
            <person name="Bernardo de Carvalho A."/>
            <person name="Caspi A."/>
            <person name="Castrezana S."/>
            <person name="Celniker S.E."/>
            <person name="Chang J.L."/>
            <person name="Chapple C."/>
            <person name="Chatterji S."/>
            <person name="Chinwalla A."/>
            <person name="Civetta A."/>
            <person name="Clifton S.W."/>
            <person name="Comeron J.M."/>
            <person name="Costello J.C."/>
            <person name="Coyne J.A."/>
            <person name="Daub J."/>
            <person name="David R.G."/>
            <person name="Delcher A.L."/>
            <person name="Delehaunty K."/>
            <person name="Do C.B."/>
            <person name="Ebling H."/>
            <person name="Edwards K."/>
            <person name="Eickbush T."/>
            <person name="Evans J.D."/>
            <person name="Filipski A."/>
            <person name="Findeiss S."/>
            <person name="Freyhult E."/>
            <person name="Fulton L."/>
            <person name="Fulton R."/>
            <person name="Garcia A.C."/>
            <person name="Gardiner A."/>
            <person name="Garfield D.A."/>
            <person name="Garvin B.E."/>
            <person name="Gibson G."/>
            <person name="Gilbert D."/>
            <person name="Gnerre S."/>
            <person name="Godfrey J."/>
            <person name="Good R."/>
            <person name="Gotea V."/>
            <person name="Gravely B."/>
            <person name="Greenberg A.J."/>
            <person name="Griffiths-Jones S."/>
            <person name="Gross S."/>
            <person name="Guigo R."/>
            <person name="Gustafson E.A."/>
            <person name="Haerty W."/>
            <person name="Hahn M.W."/>
            <person name="Halligan D.L."/>
            <person name="Halpern A.L."/>
            <person name="Halter G.M."/>
            <person name="Han M.V."/>
            <person name="Heger A."/>
            <person name="Hillier L."/>
            <person name="Hinrichs A.S."/>
            <person name="Holmes I."/>
            <person name="Hoskins R.A."/>
            <person name="Hubisz M.J."/>
            <person name="Hultmark D."/>
            <person name="Huntley M.A."/>
            <person name="Jaffe D.B."/>
            <person name="Jagadeeshan S."/>
            <person name="Jeck W.R."/>
            <person name="Johnson J."/>
            <person name="Jones C.D."/>
            <person name="Jordan W.C."/>
            <person name="Karpen G.H."/>
            <person name="Kataoka E."/>
            <person name="Keightley P.D."/>
            <person name="Kheradpour P."/>
            <person name="Kirkness E.F."/>
            <person name="Koerich L.B."/>
            <person name="Kristiansen K."/>
            <person name="Kudrna D."/>
            <person name="Kulathinal R.J."/>
            <person name="Kumar S."/>
            <person name="Kwok R."/>
            <person name="Lander E."/>
            <person name="Langley C.H."/>
            <person name="Lapoint R."/>
            <person name="Lazzaro B.P."/>
            <person name="Lee S.J."/>
            <person name="Levesque L."/>
            <person name="Li R."/>
            <person name="Lin C.F."/>
            <person name="Lin M.F."/>
            <person name="Lindblad-Toh K."/>
            <person name="Llopart A."/>
            <person name="Long M."/>
            <person name="Low L."/>
            <person name="Lozovsky E."/>
            <person name="Lu J."/>
            <person name="Luo M."/>
            <person name="Machado C.A."/>
            <person name="Makalowski W."/>
            <person name="Marzo M."/>
            <person name="Matsuda M."/>
            <person name="Matzkin L."/>
            <person name="McAllister B."/>
            <person name="McBride C.S."/>
            <person name="McKernan B."/>
            <person name="McKernan K."/>
            <person name="Mendez-Lago M."/>
            <person name="Minx P."/>
            <person name="Mollenhauer M.U."/>
            <person name="Montooth K."/>
            <person name="Mount S.M."/>
            <person name="Mu X."/>
            <person name="Myers E."/>
            <person name="Negre B."/>
            <person name="Newfeld S."/>
            <person name="Nielsen R."/>
            <person name="Noor M.A."/>
            <person name="O'Grady P."/>
            <person name="Pachter L."/>
            <person name="Papaceit M."/>
            <person name="Parisi M.J."/>
            <person name="Parisi M."/>
            <person name="Parts L."/>
            <person name="Pedersen J.S."/>
            <person name="Pesole G."/>
            <person name="Phillippy A.M."/>
            <person name="Ponting C.P."/>
            <person name="Pop M."/>
            <person name="Porcelli D."/>
            <person name="Powell J.R."/>
            <person name="Prohaska S."/>
            <person name="Pruitt K."/>
            <person name="Puig M."/>
            <person name="Quesneville H."/>
            <person name="Ram K.R."/>
            <person name="Rand D."/>
            <person name="Rasmussen M.D."/>
            <person name="Reed L.K."/>
            <person name="Reenan R."/>
            <person name="Reily A."/>
            <person name="Remington K.A."/>
            <person name="Rieger T.T."/>
            <person name="Ritchie M.G."/>
            <person name="Robin C."/>
            <person name="Rogers Y.H."/>
            <person name="Rohde C."/>
            <person name="Rozas J."/>
            <person name="Rubenfield M.J."/>
            <person name="Ruiz A."/>
            <person name="Russo S."/>
            <person name="Salzberg S.L."/>
            <person name="Sanchez-Gracia A."/>
            <person name="Saranga D.J."/>
            <person name="Sato H."/>
            <person name="Schaeffer S.W."/>
            <person name="Schatz M.C."/>
            <person name="Schlenke T."/>
            <person name="Schwartz R."/>
            <person name="Segarra C."/>
            <person name="Singh R.S."/>
            <person name="Sirot L."/>
            <person name="Sirota M."/>
            <person name="Sisneros N.B."/>
            <person name="Smith C.D."/>
            <person name="Smith T.F."/>
            <person name="Spieth J."/>
            <person name="Stage D.E."/>
            <person name="Stark A."/>
            <person name="Stephan W."/>
            <person name="Strausberg R.L."/>
            <person name="Strempel S."/>
            <person name="Sturgill D."/>
            <person name="Sutton G."/>
            <person name="Sutton G.G."/>
            <person name="Tao W."/>
            <person name="Teichmann S."/>
            <person name="Tobari Y.N."/>
            <person name="Tomimura Y."/>
            <person name="Tsolas J.M."/>
            <person name="Valente V.L."/>
            <person name="Venter E."/>
            <person name="Venter J.C."/>
            <person name="Vicario S."/>
            <person name="Vieira F.G."/>
            <person name="Vilella A.J."/>
            <person name="Villasante A."/>
            <person name="Walenz B."/>
            <person name="Wang J."/>
            <person name="Wasserman M."/>
            <person name="Watts T."/>
            <person name="Wilson D."/>
            <person name="Wilson R.K."/>
            <person name="Wing R.A."/>
            <person name="Wolfner M.F."/>
            <person name="Wong A."/>
            <person name="Wong G.K."/>
            <person name="Wu C.I."/>
            <person name="Wu G."/>
            <person name="Yamamoto D."/>
            <person name="Yang H.P."/>
            <person name="Yang S.P."/>
            <person name="Yorke J.A."/>
            <person name="Yoshida K."/>
            <person name="Zdobnov E."/>
            <person name="Zhang P."/>
            <person name="Zhang Y."/>
            <person name="Zimin A.V."/>
            <person name="Baldwin J."/>
            <person name="Abdouelleil A."/>
            <person name="Abdulkadir J."/>
            <person name="Abebe A."/>
            <person name="Abera B."/>
            <person name="Abreu J."/>
            <person name="Acer S.C."/>
            <person name="Aftuck L."/>
            <person name="Alexander A."/>
            <person name="An P."/>
            <person name="Anderson E."/>
            <person name="Anderson S."/>
            <person name="Arachi H."/>
            <person name="Azer M."/>
            <person name="Bachantsang P."/>
            <person name="Barry A."/>
            <person name="Bayul T."/>
            <person name="Berlin A."/>
            <person name="Bessette D."/>
            <person name="Bloom T."/>
            <person name="Blye J."/>
            <person name="Boguslavskiy L."/>
            <person name="Bonnet C."/>
            <person name="Boukhgalter B."/>
            <person name="Bourzgui I."/>
            <person name="Brown A."/>
            <person name="Cahill P."/>
            <person name="Channer S."/>
            <person name="Cheshatsang Y."/>
            <person name="Chuda L."/>
            <person name="Citroen M."/>
            <person name="Collymore A."/>
            <person name="Cooke P."/>
            <person name="Costello M."/>
            <person name="D'Aco K."/>
            <person name="Daza R."/>
            <person name="De Haan G."/>
            <person name="DeGray S."/>
            <person name="DeMaso C."/>
            <person name="Dhargay N."/>
            <person name="Dooley K."/>
            <person name="Dooley E."/>
            <person name="Doricent M."/>
            <person name="Dorje P."/>
            <person name="Dorjee K."/>
            <person name="Dupes A."/>
            <person name="Elong R."/>
            <person name="Falk J."/>
            <person name="Farina A."/>
            <person name="Faro S."/>
            <person name="Ferguson D."/>
            <person name="Fisher S."/>
            <person name="Foley C.D."/>
            <person name="Franke A."/>
            <person name="Friedrich D."/>
            <person name="Gadbois L."/>
            <person name="Gearin G."/>
            <person name="Gearin C.R."/>
            <person name="Giannoukos G."/>
            <person name="Goode T."/>
            <person name="Graham J."/>
            <person name="Grandbois E."/>
            <person name="Grewal S."/>
            <person name="Gyaltsen K."/>
            <person name="Hafez N."/>
            <person name="Hagos B."/>
            <person name="Hall J."/>
            <person name="Henson C."/>
            <person name="Hollinger A."/>
            <person name="Honan T."/>
            <person name="Huard M.D."/>
            <person name="Hughes L."/>
            <person name="Hurhula B."/>
            <person name="Husby M.E."/>
            <person name="Kamat A."/>
            <person name="Kanga B."/>
            <person name="Kashin S."/>
            <person name="Khazanovich D."/>
            <person name="Kisner P."/>
            <person name="Lance K."/>
            <person name="Lara M."/>
            <person name="Lee W."/>
            <person name="Lennon N."/>
            <person name="Letendre F."/>
            <person name="LeVine R."/>
            <person name="Lipovsky A."/>
            <person name="Liu X."/>
            <person name="Liu J."/>
            <person name="Liu S."/>
            <person name="Lokyitsang T."/>
            <person name="Lokyitsang Y."/>
            <person name="Lubonja R."/>
            <person name="Lui A."/>
            <person name="MacDonald P."/>
            <person name="Magnisalis V."/>
            <person name="Maru K."/>
            <person name="Matthews C."/>
            <person name="McCusker W."/>
            <person name="McDonough S."/>
            <person name="Mehta T."/>
            <person name="Meldrim J."/>
            <person name="Meneus L."/>
            <person name="Mihai O."/>
            <person name="Mihalev A."/>
            <person name="Mihova T."/>
            <person name="Mittelman R."/>
            <person name="Mlenga V."/>
            <person name="Montmayeur A."/>
            <person name="Mulrain L."/>
            <person name="Navidi A."/>
            <person name="Naylor J."/>
            <person name="Negash T."/>
            <person name="Nguyen T."/>
            <person name="Nguyen N."/>
            <person name="Nicol R."/>
            <person name="Norbu C."/>
            <person name="Norbu N."/>
            <person name="Novod N."/>
            <person name="O'Neill B."/>
            <person name="Osman S."/>
            <person name="Markiewicz E."/>
            <person name="Oyono O.L."/>
            <person name="Patti C."/>
            <person name="Phunkhang P."/>
            <person name="Pierre F."/>
            <person name="Priest M."/>
            <person name="Raghuraman S."/>
            <person name="Rege F."/>
            <person name="Reyes R."/>
            <person name="Rise C."/>
            <person name="Rogov P."/>
            <person name="Ross K."/>
            <person name="Ryan E."/>
            <person name="Settipalli S."/>
            <person name="Shea T."/>
            <person name="Sherpa N."/>
            <person name="Shi L."/>
            <person name="Shih D."/>
            <person name="Sparrow T."/>
            <person name="Spaulding J."/>
            <person name="Stalker J."/>
            <person name="Stange-Thomann N."/>
            <person name="Stavropoulos S."/>
            <person name="Stone C."/>
            <person name="Strader C."/>
            <person name="Tesfaye S."/>
            <person name="Thomson T."/>
            <person name="Thoulutsang Y."/>
            <person name="Thoulutsang D."/>
            <person name="Topham K."/>
            <person name="Topping I."/>
            <person name="Tsamla T."/>
            <person name="Vassiliev H."/>
            <person name="Vo A."/>
            <person name="Wangchuk T."/>
            <person name="Wangdi T."/>
            <person name="Weiand M."/>
            <person name="Wilkinson J."/>
            <person name="Wilson A."/>
            <person name="Yadav S."/>
            <person name="Young G."/>
            <person name="Yu Q."/>
            <person name="Zembek L."/>
            <person name="Zhong D."/>
            <person name="Zimmer A."/>
            <person name="Zwirko Z."/>
            <person name="Jaffe D.B."/>
            <person name="Alvarez P."/>
            <person name="Brockman W."/>
            <person name="Butler J."/>
            <person name="Chin C."/>
            <person name="Gnerre S."/>
            <person name="Grabherr M."/>
            <person name="Kleber M."/>
            <person name="Mauceli E."/>
            <person name="MacCallum I."/>
        </authorList>
    </citation>
    <scope>NUCLEOTIDE SEQUENCE [LARGE SCALE GENOMIC DNA]</scope>
    <source>
        <strain evidence="2">Tai18E2 / Tucson 14021-0261.01</strain>
    </source>
</reference>
<proteinExistence type="predicted"/>
<protein>
    <submittedName>
        <fullName evidence="1">Uncharacterized protein, isoform A</fullName>
    </submittedName>
</protein>